<evidence type="ECO:0000313" key="3">
    <source>
        <dbReference type="Proteomes" id="UP000478052"/>
    </source>
</evidence>
<evidence type="ECO:0000256" key="1">
    <source>
        <dbReference type="SAM" id="SignalP"/>
    </source>
</evidence>
<evidence type="ECO:0008006" key="4">
    <source>
        <dbReference type="Google" id="ProtNLM"/>
    </source>
</evidence>
<protein>
    <recommendedName>
        <fullName evidence="4">Secreted protein</fullName>
    </recommendedName>
</protein>
<feature type="signal peptide" evidence="1">
    <location>
        <begin position="1"/>
        <end position="18"/>
    </location>
</feature>
<keyword evidence="1" id="KW-0732">Signal</keyword>
<comment type="caution">
    <text evidence="2">The sequence shown here is derived from an EMBL/GenBank/DDBJ whole genome shotgun (WGS) entry which is preliminary data.</text>
</comment>
<gene>
    <name evidence="2" type="ORF">FWK35_00020353</name>
</gene>
<dbReference type="AlphaFoldDB" id="A0A6G0YR00"/>
<proteinExistence type="predicted"/>
<accession>A0A6G0YR00</accession>
<reference evidence="2 3" key="1">
    <citation type="submission" date="2019-08" db="EMBL/GenBank/DDBJ databases">
        <title>Whole genome of Aphis craccivora.</title>
        <authorList>
            <person name="Voronova N.V."/>
            <person name="Shulinski R.S."/>
            <person name="Bandarenka Y.V."/>
            <person name="Zhorov D.G."/>
            <person name="Warner D."/>
        </authorList>
    </citation>
    <scope>NUCLEOTIDE SEQUENCE [LARGE SCALE GENOMIC DNA]</scope>
    <source>
        <strain evidence="2">180601</strain>
        <tissue evidence="2">Whole Body</tissue>
    </source>
</reference>
<dbReference type="EMBL" id="VUJU01002767">
    <property type="protein sequence ID" value="KAF0760167.1"/>
    <property type="molecule type" value="Genomic_DNA"/>
</dbReference>
<sequence length="79" mass="9364">MMCVCLFLCLYTTYLVEIMLQFQTLMVVFDSNVNILGALWRSKVKFSNIFQKNREKQKKSDGKREFLCKTSFGSNCFIW</sequence>
<name>A0A6G0YR00_APHCR</name>
<dbReference type="Proteomes" id="UP000478052">
    <property type="component" value="Unassembled WGS sequence"/>
</dbReference>
<organism evidence="2 3">
    <name type="scientific">Aphis craccivora</name>
    <name type="common">Cowpea aphid</name>
    <dbReference type="NCBI Taxonomy" id="307492"/>
    <lineage>
        <taxon>Eukaryota</taxon>
        <taxon>Metazoa</taxon>
        <taxon>Ecdysozoa</taxon>
        <taxon>Arthropoda</taxon>
        <taxon>Hexapoda</taxon>
        <taxon>Insecta</taxon>
        <taxon>Pterygota</taxon>
        <taxon>Neoptera</taxon>
        <taxon>Paraneoptera</taxon>
        <taxon>Hemiptera</taxon>
        <taxon>Sternorrhyncha</taxon>
        <taxon>Aphidomorpha</taxon>
        <taxon>Aphidoidea</taxon>
        <taxon>Aphididae</taxon>
        <taxon>Aphidini</taxon>
        <taxon>Aphis</taxon>
        <taxon>Aphis</taxon>
    </lineage>
</organism>
<evidence type="ECO:0000313" key="2">
    <source>
        <dbReference type="EMBL" id="KAF0760167.1"/>
    </source>
</evidence>
<keyword evidence="3" id="KW-1185">Reference proteome</keyword>
<feature type="chain" id="PRO_5042154619" description="Secreted protein" evidence="1">
    <location>
        <begin position="19"/>
        <end position="79"/>
    </location>
</feature>